<organism evidence="1 2">
    <name type="scientific">Aspergillus aculeatus (strain ATCC 16872 / CBS 172.66 / WB 5094)</name>
    <dbReference type="NCBI Taxonomy" id="690307"/>
    <lineage>
        <taxon>Eukaryota</taxon>
        <taxon>Fungi</taxon>
        <taxon>Dikarya</taxon>
        <taxon>Ascomycota</taxon>
        <taxon>Pezizomycotina</taxon>
        <taxon>Eurotiomycetes</taxon>
        <taxon>Eurotiomycetidae</taxon>
        <taxon>Eurotiales</taxon>
        <taxon>Aspergillaceae</taxon>
        <taxon>Aspergillus</taxon>
        <taxon>Aspergillus subgen. Circumdati</taxon>
    </lineage>
</organism>
<dbReference type="OMA" id="CMATNAT"/>
<dbReference type="GO" id="GO:0000139">
    <property type="term" value="C:Golgi membrane"/>
    <property type="evidence" value="ECO:0007669"/>
    <property type="project" value="InterPro"/>
</dbReference>
<name>A0A1L9WX07_ASPA1</name>
<dbReference type="CDD" id="cd22189">
    <property type="entry name" value="PGAP4-like_fungal"/>
    <property type="match status" value="1"/>
</dbReference>
<reference evidence="2" key="1">
    <citation type="journal article" date="2017" name="Genome Biol.">
        <title>Comparative genomics reveals high biological diversity and specific adaptations in the industrially and medically important fungal genus Aspergillus.</title>
        <authorList>
            <person name="de Vries R.P."/>
            <person name="Riley R."/>
            <person name="Wiebenga A."/>
            <person name="Aguilar-Osorio G."/>
            <person name="Amillis S."/>
            <person name="Uchima C.A."/>
            <person name="Anderluh G."/>
            <person name="Asadollahi M."/>
            <person name="Askin M."/>
            <person name="Barry K."/>
            <person name="Battaglia E."/>
            <person name="Bayram O."/>
            <person name="Benocci T."/>
            <person name="Braus-Stromeyer S.A."/>
            <person name="Caldana C."/>
            <person name="Canovas D."/>
            <person name="Cerqueira G.C."/>
            <person name="Chen F."/>
            <person name="Chen W."/>
            <person name="Choi C."/>
            <person name="Clum A."/>
            <person name="Dos Santos R.A."/>
            <person name="Damasio A.R."/>
            <person name="Diallinas G."/>
            <person name="Emri T."/>
            <person name="Fekete E."/>
            <person name="Flipphi M."/>
            <person name="Freyberg S."/>
            <person name="Gallo A."/>
            <person name="Gournas C."/>
            <person name="Habgood R."/>
            <person name="Hainaut M."/>
            <person name="Harispe M.L."/>
            <person name="Henrissat B."/>
            <person name="Hilden K.S."/>
            <person name="Hope R."/>
            <person name="Hossain A."/>
            <person name="Karabika E."/>
            <person name="Karaffa L."/>
            <person name="Karanyi Z."/>
            <person name="Krasevec N."/>
            <person name="Kuo A."/>
            <person name="Kusch H."/>
            <person name="LaButti K."/>
            <person name="Lagendijk E.L."/>
            <person name="Lapidus A."/>
            <person name="Levasseur A."/>
            <person name="Lindquist E."/>
            <person name="Lipzen A."/>
            <person name="Logrieco A.F."/>
            <person name="MacCabe A."/>
            <person name="Maekelae M.R."/>
            <person name="Malavazi I."/>
            <person name="Melin P."/>
            <person name="Meyer V."/>
            <person name="Mielnichuk N."/>
            <person name="Miskei M."/>
            <person name="Molnar A.P."/>
            <person name="Mule G."/>
            <person name="Ngan C.Y."/>
            <person name="Orejas M."/>
            <person name="Orosz E."/>
            <person name="Ouedraogo J.P."/>
            <person name="Overkamp K.M."/>
            <person name="Park H.-S."/>
            <person name="Perrone G."/>
            <person name="Piumi F."/>
            <person name="Punt P.J."/>
            <person name="Ram A.F."/>
            <person name="Ramon A."/>
            <person name="Rauscher S."/>
            <person name="Record E."/>
            <person name="Riano-Pachon D.M."/>
            <person name="Robert V."/>
            <person name="Roehrig J."/>
            <person name="Ruller R."/>
            <person name="Salamov A."/>
            <person name="Salih N.S."/>
            <person name="Samson R.A."/>
            <person name="Sandor E."/>
            <person name="Sanguinetti M."/>
            <person name="Schuetze T."/>
            <person name="Sepcic K."/>
            <person name="Shelest E."/>
            <person name="Sherlock G."/>
            <person name="Sophianopoulou V."/>
            <person name="Squina F.M."/>
            <person name="Sun H."/>
            <person name="Susca A."/>
            <person name="Todd R.B."/>
            <person name="Tsang A."/>
            <person name="Unkles S.E."/>
            <person name="van de Wiele N."/>
            <person name="van Rossen-Uffink D."/>
            <person name="Oliveira J.V."/>
            <person name="Vesth T.C."/>
            <person name="Visser J."/>
            <person name="Yu J.-H."/>
            <person name="Zhou M."/>
            <person name="Andersen M.R."/>
            <person name="Archer D.B."/>
            <person name="Baker S.E."/>
            <person name="Benoit I."/>
            <person name="Brakhage A.A."/>
            <person name="Braus G.H."/>
            <person name="Fischer R."/>
            <person name="Frisvad J.C."/>
            <person name="Goldman G.H."/>
            <person name="Houbraken J."/>
            <person name="Oakley B."/>
            <person name="Pocsi I."/>
            <person name="Scazzocchio C."/>
            <person name="Seiboth B."/>
            <person name="vanKuyk P.A."/>
            <person name="Wortman J."/>
            <person name="Dyer P.S."/>
            <person name="Grigoriev I.V."/>
        </authorList>
    </citation>
    <scope>NUCLEOTIDE SEQUENCE [LARGE SCALE GENOMIC DNA]</scope>
    <source>
        <strain evidence="2">ATCC 16872 / CBS 172.66 / WB 5094</strain>
    </source>
</reference>
<dbReference type="RefSeq" id="XP_020057114.1">
    <property type="nucleotide sequence ID" value="XM_020202516.1"/>
</dbReference>
<dbReference type="GO" id="GO:0006506">
    <property type="term" value="P:GPI anchor biosynthetic process"/>
    <property type="evidence" value="ECO:0007669"/>
    <property type="project" value="InterPro"/>
</dbReference>
<sequence>MQTFQSSLTSLSLRELRRFNAIEVHLASALLYIHSTFFNDRHALITNHNTLAENFTSYTGAGSNPLICAVFLTVRREEEHYLEASMGSLLEGLTPLERRALFLNIIFVNTDPSQHPSWGQNWVHRLADYVGSYPNISMNQFQHLQELEKVRNFYEKEVYDLIHALEACMITNATYLAMFEDDIIVADGWMAKTSKGLSDIVRIQELKHNNKNIPWVYLRLFFTETALSWTSADFAYRNMGWIFIGASLSLLAALMAVRRSYPLPALIGLVYMVGKYSLMPLGGVVQINAHGCYTQGLVFPRDQQLQHLGLKSSRDNLEINTRSTWAFWFEENMSADLRKELGDMLRDIDVRRLLDGHS</sequence>
<evidence type="ECO:0000313" key="1">
    <source>
        <dbReference type="EMBL" id="OJK00775.1"/>
    </source>
</evidence>
<dbReference type="OrthoDB" id="2016523at2759"/>
<dbReference type="PANTHER" id="PTHR31410">
    <property type="entry name" value="TRANSMEMBRANE PROTEIN 246"/>
    <property type="match status" value="1"/>
</dbReference>
<dbReference type="GO" id="GO:0016757">
    <property type="term" value="F:glycosyltransferase activity"/>
    <property type="evidence" value="ECO:0007669"/>
    <property type="project" value="InterPro"/>
</dbReference>
<keyword evidence="2" id="KW-1185">Reference proteome</keyword>
<accession>A0A1L9WX07</accession>
<dbReference type="InterPro" id="IPR029675">
    <property type="entry name" value="PGAP4"/>
</dbReference>
<proteinExistence type="predicted"/>
<dbReference type="AlphaFoldDB" id="A0A1L9WX07"/>
<dbReference type="PANTHER" id="PTHR31410:SF1">
    <property type="entry name" value="POST-GPI ATTACHMENT TO PROTEINS FACTOR 4"/>
    <property type="match status" value="1"/>
</dbReference>
<dbReference type="Proteomes" id="UP000184546">
    <property type="component" value="Unassembled WGS sequence"/>
</dbReference>
<dbReference type="GeneID" id="30976330"/>
<protein>
    <submittedName>
        <fullName evidence="1">Uncharacterized protein</fullName>
    </submittedName>
</protein>
<gene>
    <name evidence="1" type="ORF">ASPACDRAFT_51674</name>
</gene>
<evidence type="ECO:0000313" key="2">
    <source>
        <dbReference type="Proteomes" id="UP000184546"/>
    </source>
</evidence>
<dbReference type="VEuPathDB" id="FungiDB:ASPACDRAFT_51674"/>
<dbReference type="EMBL" id="KV878975">
    <property type="protein sequence ID" value="OJK00775.1"/>
    <property type="molecule type" value="Genomic_DNA"/>
</dbReference>